<comment type="caution">
    <text evidence="2">The sequence shown here is derived from an EMBL/GenBank/DDBJ whole genome shotgun (WGS) entry which is preliminary data.</text>
</comment>
<dbReference type="AlphaFoldDB" id="A0A6V8MG23"/>
<dbReference type="RefSeq" id="WP_183353805.1">
    <property type="nucleotide sequence ID" value="NZ_BLXX01000003.1"/>
</dbReference>
<evidence type="ECO:0000259" key="1">
    <source>
        <dbReference type="Pfam" id="PF04480"/>
    </source>
</evidence>
<dbReference type="InterPro" id="IPR047216">
    <property type="entry name" value="Endonuclease_DUF559_bact"/>
</dbReference>
<feature type="domain" description="DUF559" evidence="1">
    <location>
        <begin position="11"/>
        <end position="114"/>
    </location>
</feature>
<name>A0A6V8MG23_9BACT</name>
<keyword evidence="3" id="KW-1185">Reference proteome</keyword>
<proteinExistence type="predicted"/>
<sequence length="130" mass="14970">MWQPYDHSLRGVSQKLRKQMTDAERLLWSRLRGKQVLGLQFYRQKPIGPYVADFFCPGLVIEIDGSQHRTAEHLESDAARDSFLTGLGLTVLRFDNRQVLLETEAVLERIFEICRERRIPPVPPFSTGGT</sequence>
<dbReference type="InterPro" id="IPR007569">
    <property type="entry name" value="DUF559"/>
</dbReference>
<organism evidence="2 3">
    <name type="scientific">Geomonas silvestris</name>
    <dbReference type="NCBI Taxonomy" id="2740184"/>
    <lineage>
        <taxon>Bacteria</taxon>
        <taxon>Pseudomonadati</taxon>
        <taxon>Thermodesulfobacteriota</taxon>
        <taxon>Desulfuromonadia</taxon>
        <taxon>Geobacterales</taxon>
        <taxon>Geobacteraceae</taxon>
        <taxon>Geomonas</taxon>
    </lineage>
</organism>
<dbReference type="PANTHER" id="PTHR38590">
    <property type="entry name" value="BLL0828 PROTEIN"/>
    <property type="match status" value="1"/>
</dbReference>
<dbReference type="PANTHER" id="PTHR38590:SF1">
    <property type="entry name" value="BLL0828 PROTEIN"/>
    <property type="match status" value="1"/>
</dbReference>
<accession>A0A6V8MG23</accession>
<evidence type="ECO:0000313" key="3">
    <source>
        <dbReference type="Proteomes" id="UP000556026"/>
    </source>
</evidence>
<gene>
    <name evidence="2" type="ORF">GMST_12760</name>
</gene>
<dbReference type="Proteomes" id="UP000556026">
    <property type="component" value="Unassembled WGS sequence"/>
</dbReference>
<reference evidence="3" key="1">
    <citation type="submission" date="2020-06" db="EMBL/GenBank/DDBJ databases">
        <title>Draft genomic sequence of Geomonas sp. Red330.</title>
        <authorList>
            <person name="Itoh H."/>
            <person name="Zhenxing X."/>
            <person name="Ushijima N."/>
            <person name="Masuda Y."/>
            <person name="Shiratori Y."/>
            <person name="Senoo K."/>
        </authorList>
    </citation>
    <scope>NUCLEOTIDE SEQUENCE [LARGE SCALE GENOMIC DNA]</scope>
    <source>
        <strain evidence="3">Red330</strain>
    </source>
</reference>
<dbReference type="EMBL" id="BLXX01000003">
    <property type="protein sequence ID" value="GFO58951.1"/>
    <property type="molecule type" value="Genomic_DNA"/>
</dbReference>
<evidence type="ECO:0000313" key="2">
    <source>
        <dbReference type="EMBL" id="GFO58951.1"/>
    </source>
</evidence>
<dbReference type="Gene3D" id="3.40.960.10">
    <property type="entry name" value="VSR Endonuclease"/>
    <property type="match status" value="1"/>
</dbReference>
<dbReference type="Pfam" id="PF04480">
    <property type="entry name" value="DUF559"/>
    <property type="match status" value="1"/>
</dbReference>
<dbReference type="InterPro" id="IPR011335">
    <property type="entry name" value="Restrct_endonuc-II-like"/>
</dbReference>
<protein>
    <recommendedName>
        <fullName evidence="1">DUF559 domain-containing protein</fullName>
    </recommendedName>
</protein>
<dbReference type="CDD" id="cd01038">
    <property type="entry name" value="Endonuclease_DUF559"/>
    <property type="match status" value="1"/>
</dbReference>
<dbReference type="SUPFAM" id="SSF52980">
    <property type="entry name" value="Restriction endonuclease-like"/>
    <property type="match status" value="1"/>
</dbReference>